<gene>
    <name evidence="1" type="ORF">EVAR_9914_1</name>
</gene>
<protein>
    <submittedName>
        <fullName evidence="1">Uncharacterized protein</fullName>
    </submittedName>
</protein>
<organism evidence="1 2">
    <name type="scientific">Eumeta variegata</name>
    <name type="common">Bagworm moth</name>
    <name type="synonym">Eumeta japonica</name>
    <dbReference type="NCBI Taxonomy" id="151549"/>
    <lineage>
        <taxon>Eukaryota</taxon>
        <taxon>Metazoa</taxon>
        <taxon>Ecdysozoa</taxon>
        <taxon>Arthropoda</taxon>
        <taxon>Hexapoda</taxon>
        <taxon>Insecta</taxon>
        <taxon>Pterygota</taxon>
        <taxon>Neoptera</taxon>
        <taxon>Endopterygota</taxon>
        <taxon>Lepidoptera</taxon>
        <taxon>Glossata</taxon>
        <taxon>Ditrysia</taxon>
        <taxon>Tineoidea</taxon>
        <taxon>Psychidae</taxon>
        <taxon>Oiketicinae</taxon>
        <taxon>Eumeta</taxon>
    </lineage>
</organism>
<dbReference type="EMBL" id="BGZK01000077">
    <property type="protein sequence ID" value="GBP16203.1"/>
    <property type="molecule type" value="Genomic_DNA"/>
</dbReference>
<evidence type="ECO:0000313" key="1">
    <source>
        <dbReference type="EMBL" id="GBP16203.1"/>
    </source>
</evidence>
<accession>A0A4C1TQF0</accession>
<proteinExistence type="predicted"/>
<evidence type="ECO:0000313" key="2">
    <source>
        <dbReference type="Proteomes" id="UP000299102"/>
    </source>
</evidence>
<reference evidence="1 2" key="1">
    <citation type="journal article" date="2019" name="Commun. Biol.">
        <title>The bagworm genome reveals a unique fibroin gene that provides high tensile strength.</title>
        <authorList>
            <person name="Kono N."/>
            <person name="Nakamura H."/>
            <person name="Ohtoshi R."/>
            <person name="Tomita M."/>
            <person name="Numata K."/>
            <person name="Arakawa K."/>
        </authorList>
    </citation>
    <scope>NUCLEOTIDE SEQUENCE [LARGE SCALE GENOMIC DNA]</scope>
</reference>
<keyword evidence="2" id="KW-1185">Reference proteome</keyword>
<name>A0A4C1TQF0_EUMVA</name>
<comment type="caution">
    <text evidence="1">The sequence shown here is derived from an EMBL/GenBank/DDBJ whole genome shotgun (WGS) entry which is preliminary data.</text>
</comment>
<dbReference type="AlphaFoldDB" id="A0A4C1TQF0"/>
<sequence>MRGSQHSTSVALVVLDYMLNKTAVFWIKFYIGPRTATAAQSIDITIGMGVKSGYCRSCFRSKARRRLSGQPRGLVLRFALIAAAPSAPGVVL</sequence>
<dbReference type="Proteomes" id="UP000299102">
    <property type="component" value="Unassembled WGS sequence"/>
</dbReference>